<dbReference type="Pfam" id="PF08245">
    <property type="entry name" value="Mur_ligase_M"/>
    <property type="match status" value="1"/>
</dbReference>
<dbReference type="UniPathway" id="UPA00219"/>
<keyword evidence="7" id="KW-0067">ATP-binding</keyword>
<dbReference type="Gene3D" id="3.90.190.20">
    <property type="entry name" value="Mur ligase, C-terminal domain"/>
    <property type="match status" value="1"/>
</dbReference>
<dbReference type="PANTHER" id="PTHR23135:SF4">
    <property type="entry name" value="UDP-N-ACETYLMURAMOYL-L-ALANYL-D-GLUTAMATE--2,6-DIAMINOPIMELATE LIGASE MURE HOMOLOG, CHLOROPLASTIC"/>
    <property type="match status" value="1"/>
</dbReference>
<comment type="PTM">
    <text evidence="7">Carboxylation is probably crucial for Mg(2+) binding and, consequently, for the gamma-phosphate positioning of ATP.</text>
</comment>
<evidence type="ECO:0000256" key="3">
    <source>
        <dbReference type="ARBA" id="ARBA00022960"/>
    </source>
</evidence>
<feature type="domain" description="Mur ligase central" evidence="11">
    <location>
        <begin position="118"/>
        <end position="321"/>
    </location>
</feature>
<dbReference type="NCBIfam" id="NF001126">
    <property type="entry name" value="PRK00139.1-4"/>
    <property type="match status" value="1"/>
</dbReference>
<dbReference type="SUPFAM" id="SSF53623">
    <property type="entry name" value="MurD-like peptide ligases, catalytic domain"/>
    <property type="match status" value="1"/>
</dbReference>
<feature type="binding site" evidence="7">
    <location>
        <position position="392"/>
    </location>
    <ligand>
        <name>meso-2,6-diaminopimelate</name>
        <dbReference type="ChEBI" id="CHEBI:57791"/>
    </ligand>
</feature>
<dbReference type="GO" id="GO:0008765">
    <property type="term" value="F:UDP-N-acetylmuramoylalanyl-D-glutamate-2,6-diaminopimelate ligase activity"/>
    <property type="evidence" value="ECO:0007669"/>
    <property type="project" value="UniProtKB-UniRule"/>
</dbReference>
<keyword evidence="4 7" id="KW-0573">Peptidoglycan synthesis</keyword>
<dbReference type="PANTHER" id="PTHR23135">
    <property type="entry name" value="MUR LIGASE FAMILY MEMBER"/>
    <property type="match status" value="1"/>
</dbReference>
<dbReference type="GO" id="GO:0005524">
    <property type="term" value="F:ATP binding"/>
    <property type="evidence" value="ECO:0007669"/>
    <property type="project" value="UniProtKB-UniRule"/>
</dbReference>
<dbReference type="GO" id="GO:0008360">
    <property type="term" value="P:regulation of cell shape"/>
    <property type="evidence" value="ECO:0007669"/>
    <property type="project" value="UniProtKB-KW"/>
</dbReference>
<feature type="binding site" evidence="7">
    <location>
        <begin position="416"/>
        <end position="419"/>
    </location>
    <ligand>
        <name>meso-2,6-diaminopimelate</name>
        <dbReference type="ChEBI" id="CHEBI:57791"/>
    </ligand>
</feature>
<proteinExistence type="inferred from homology"/>
<keyword evidence="7" id="KW-0547">Nucleotide-binding</keyword>
<evidence type="ECO:0000313" key="13">
    <source>
        <dbReference type="Proteomes" id="UP000275461"/>
    </source>
</evidence>
<comment type="function">
    <text evidence="7">Catalyzes the addition of meso-diaminopimelic acid to the nucleotide precursor UDP-N-acetylmuramoyl-L-alanyl-D-glutamate (UMAG) in the biosynthesis of bacterial cell-wall peptidoglycan.</text>
</comment>
<feature type="binding site" evidence="7">
    <location>
        <position position="466"/>
    </location>
    <ligand>
        <name>meso-2,6-diaminopimelate</name>
        <dbReference type="ChEBI" id="CHEBI:57791"/>
    </ligand>
</feature>
<name>A0A498BS84_9GAMM</name>
<feature type="binding site" evidence="7">
    <location>
        <position position="197"/>
    </location>
    <ligand>
        <name>UDP-N-acetyl-alpha-D-muramoyl-L-alanyl-D-glutamate</name>
        <dbReference type="ChEBI" id="CHEBI:83900"/>
    </ligand>
</feature>
<organism evidence="12 13">
    <name type="scientific">Alkalispirillum mobile</name>
    <dbReference type="NCBI Taxonomy" id="85925"/>
    <lineage>
        <taxon>Bacteria</taxon>
        <taxon>Pseudomonadati</taxon>
        <taxon>Pseudomonadota</taxon>
        <taxon>Gammaproteobacteria</taxon>
        <taxon>Chromatiales</taxon>
        <taxon>Ectothiorhodospiraceae</taxon>
        <taxon>Alkalispirillum</taxon>
    </lineage>
</organism>
<comment type="similarity">
    <text evidence="1 7">Belongs to the MurCDEF family. MurE subfamily.</text>
</comment>
<comment type="pathway">
    <text evidence="7 8">Cell wall biogenesis; peptidoglycan biosynthesis.</text>
</comment>
<dbReference type="Proteomes" id="UP000275461">
    <property type="component" value="Unassembled WGS sequence"/>
</dbReference>
<feature type="domain" description="Mur ligase N-terminal catalytic" evidence="9">
    <location>
        <begin position="22"/>
        <end position="106"/>
    </location>
</feature>
<dbReference type="GO" id="GO:0000287">
    <property type="term" value="F:magnesium ion binding"/>
    <property type="evidence" value="ECO:0007669"/>
    <property type="project" value="UniProtKB-UniRule"/>
</dbReference>
<keyword evidence="3 7" id="KW-0133">Cell shape</keyword>
<dbReference type="OrthoDB" id="9800958at2"/>
<dbReference type="InterPro" id="IPR005761">
    <property type="entry name" value="UDP-N-AcMur-Glu-dNH2Pim_ligase"/>
</dbReference>
<dbReference type="Gene3D" id="3.40.1190.10">
    <property type="entry name" value="Mur-like, catalytic domain"/>
    <property type="match status" value="1"/>
</dbReference>
<evidence type="ECO:0000256" key="1">
    <source>
        <dbReference type="ARBA" id="ARBA00005898"/>
    </source>
</evidence>
<keyword evidence="7 12" id="KW-0436">Ligase</keyword>
<evidence type="ECO:0000313" key="12">
    <source>
        <dbReference type="EMBL" id="RLK46863.1"/>
    </source>
</evidence>
<evidence type="ECO:0000256" key="6">
    <source>
        <dbReference type="ARBA" id="ARBA00023316"/>
    </source>
</evidence>
<keyword evidence="7" id="KW-0460">Magnesium</keyword>
<dbReference type="InterPro" id="IPR004101">
    <property type="entry name" value="Mur_ligase_C"/>
</dbReference>
<dbReference type="Pfam" id="PF01225">
    <property type="entry name" value="Mur_ligase"/>
    <property type="match status" value="1"/>
</dbReference>
<dbReference type="RefSeq" id="WP_121443070.1">
    <property type="nucleotide sequence ID" value="NZ_RCDA01000005.1"/>
</dbReference>
<dbReference type="EC" id="6.3.2.13" evidence="7"/>
<evidence type="ECO:0000259" key="11">
    <source>
        <dbReference type="Pfam" id="PF08245"/>
    </source>
</evidence>
<keyword evidence="2 7" id="KW-0132">Cell division</keyword>
<feature type="modified residue" description="N6-carboxylysine" evidence="7">
    <location>
        <position position="229"/>
    </location>
</feature>
<keyword evidence="5 7" id="KW-0131">Cell cycle</keyword>
<feature type="domain" description="Mur ligase C-terminal" evidence="10">
    <location>
        <begin position="343"/>
        <end position="468"/>
    </location>
</feature>
<comment type="caution">
    <text evidence="7">Lacks conserved residue(s) required for the propagation of feature annotation.</text>
</comment>
<dbReference type="SUPFAM" id="SSF53244">
    <property type="entry name" value="MurD-like peptide ligases, peptide-binding domain"/>
    <property type="match status" value="1"/>
</dbReference>
<feature type="short sequence motif" description="Meso-diaminopimelate recognition motif" evidence="7">
    <location>
        <begin position="416"/>
        <end position="419"/>
    </location>
</feature>
<reference evidence="12 13" key="1">
    <citation type="submission" date="2018-10" db="EMBL/GenBank/DDBJ databases">
        <title>Genomic Encyclopedia of Type Strains, Phase IV (KMG-IV): sequencing the most valuable type-strain genomes for metagenomic binning, comparative biology and taxonomic classification.</title>
        <authorList>
            <person name="Goeker M."/>
        </authorList>
    </citation>
    <scope>NUCLEOTIDE SEQUENCE [LARGE SCALE GENOMIC DNA]</scope>
    <source>
        <strain evidence="12 13">DSM 12769</strain>
    </source>
</reference>
<dbReference type="InterPro" id="IPR000713">
    <property type="entry name" value="Mur_ligase_N"/>
</dbReference>
<dbReference type="InterPro" id="IPR035911">
    <property type="entry name" value="MurE/MurF_N"/>
</dbReference>
<feature type="binding site" evidence="7">
    <location>
        <position position="189"/>
    </location>
    <ligand>
        <name>UDP-N-acetyl-alpha-D-muramoyl-L-alanyl-D-glutamate</name>
        <dbReference type="ChEBI" id="CHEBI:83900"/>
    </ligand>
</feature>
<dbReference type="Gene3D" id="3.40.1390.10">
    <property type="entry name" value="MurE/MurF, N-terminal domain"/>
    <property type="match status" value="1"/>
</dbReference>
<comment type="subcellular location">
    <subcellularLocation>
        <location evidence="7 8">Cytoplasm</location>
    </subcellularLocation>
</comment>
<dbReference type="EMBL" id="RCDA01000005">
    <property type="protein sequence ID" value="RLK46863.1"/>
    <property type="molecule type" value="Genomic_DNA"/>
</dbReference>
<dbReference type="InterPro" id="IPR036565">
    <property type="entry name" value="Mur-like_cat_sf"/>
</dbReference>
<dbReference type="InterPro" id="IPR013221">
    <property type="entry name" value="Mur_ligase_cen"/>
</dbReference>
<dbReference type="NCBIfam" id="TIGR01085">
    <property type="entry name" value="murE"/>
    <property type="match status" value="1"/>
</dbReference>
<keyword evidence="13" id="KW-1185">Reference proteome</keyword>
<evidence type="ECO:0000259" key="9">
    <source>
        <dbReference type="Pfam" id="PF01225"/>
    </source>
</evidence>
<gene>
    <name evidence="7" type="primary">murE</name>
    <name evidence="12" type="ORF">DFR31_2570</name>
</gene>
<dbReference type="Pfam" id="PF02875">
    <property type="entry name" value="Mur_ligase_C"/>
    <property type="match status" value="1"/>
</dbReference>
<dbReference type="SUPFAM" id="SSF63418">
    <property type="entry name" value="MurE/MurF N-terminal domain"/>
    <property type="match status" value="1"/>
</dbReference>
<feature type="binding site" evidence="7">
    <location>
        <position position="195"/>
    </location>
    <ligand>
        <name>UDP-N-acetyl-alpha-D-muramoyl-L-alanyl-D-glutamate</name>
        <dbReference type="ChEBI" id="CHEBI:83900"/>
    </ligand>
</feature>
<dbReference type="AlphaFoldDB" id="A0A498BS84"/>
<feature type="binding site" evidence="7">
    <location>
        <position position="29"/>
    </location>
    <ligand>
        <name>UDP-N-acetyl-alpha-D-muramoyl-L-alanyl-D-glutamate</name>
        <dbReference type="ChEBI" id="CHEBI:83900"/>
    </ligand>
</feature>
<feature type="binding site" evidence="7">
    <location>
        <position position="470"/>
    </location>
    <ligand>
        <name>meso-2,6-diaminopimelate</name>
        <dbReference type="ChEBI" id="CHEBI:57791"/>
    </ligand>
</feature>
<dbReference type="HAMAP" id="MF_00208">
    <property type="entry name" value="MurE"/>
    <property type="match status" value="1"/>
</dbReference>
<evidence type="ECO:0000256" key="5">
    <source>
        <dbReference type="ARBA" id="ARBA00023306"/>
    </source>
</evidence>
<keyword evidence="6 7" id="KW-0961">Cell wall biogenesis/degradation</keyword>
<dbReference type="GO" id="GO:0071555">
    <property type="term" value="P:cell wall organization"/>
    <property type="evidence" value="ECO:0007669"/>
    <property type="project" value="UniProtKB-KW"/>
</dbReference>
<comment type="catalytic activity">
    <reaction evidence="7">
        <text>UDP-N-acetyl-alpha-D-muramoyl-L-alanyl-D-glutamate + meso-2,6-diaminopimelate + ATP = UDP-N-acetyl-alpha-D-muramoyl-L-alanyl-gamma-D-glutamyl-meso-2,6-diaminopimelate + ADP + phosphate + H(+)</text>
        <dbReference type="Rhea" id="RHEA:23676"/>
        <dbReference type="ChEBI" id="CHEBI:15378"/>
        <dbReference type="ChEBI" id="CHEBI:30616"/>
        <dbReference type="ChEBI" id="CHEBI:43474"/>
        <dbReference type="ChEBI" id="CHEBI:57791"/>
        <dbReference type="ChEBI" id="CHEBI:83900"/>
        <dbReference type="ChEBI" id="CHEBI:83905"/>
        <dbReference type="ChEBI" id="CHEBI:456216"/>
        <dbReference type="EC" id="6.3.2.13"/>
    </reaction>
</comment>
<evidence type="ECO:0000259" key="10">
    <source>
        <dbReference type="Pfam" id="PF02875"/>
    </source>
</evidence>
<accession>A0A498BS84</accession>
<dbReference type="GO" id="GO:0051301">
    <property type="term" value="P:cell division"/>
    <property type="evidence" value="ECO:0007669"/>
    <property type="project" value="UniProtKB-KW"/>
</dbReference>
<evidence type="ECO:0000256" key="2">
    <source>
        <dbReference type="ARBA" id="ARBA00022618"/>
    </source>
</evidence>
<evidence type="ECO:0000256" key="7">
    <source>
        <dbReference type="HAMAP-Rule" id="MF_00208"/>
    </source>
</evidence>
<comment type="cofactor">
    <cofactor evidence="7">
        <name>Mg(2+)</name>
        <dbReference type="ChEBI" id="CHEBI:18420"/>
    </cofactor>
</comment>
<evidence type="ECO:0000256" key="8">
    <source>
        <dbReference type="RuleBase" id="RU004135"/>
    </source>
</evidence>
<sequence>MTRLKALLQPWLPLSDGDDRPVSGLAVDSRDIEPGFVFVALRGTRHHGLDYLRGALEAGARAVLWEPADDAAPTEADKALAEQAGAPLVQVPDLARRLGHIAARFYDEPATRLRMVGVTGTDGKTSVSQFLAQVLDGKSNRCAVIGTLGSGYPDDLHPGSHTTPDAVSLQRTLARLRDEGAGQVAMEVSSHALDQYRVAGIPFHTAVLTNLGRDHLDYHGDLRSYARAKSRLFGVPDLRYAVLNLDDAFGQRVYRALPAHVRPLGYSLAGHEQAQVLGSQLDLQPDGIHMTVRTDWGDEAVRVPLLGAFNAANVLAVIGAALTMGMKMPEIAQRLRHLHPVPGRMERFARKGRATVIVDYAHTPAALRGALEAVRAHFPGAVWLVFGCGGDRDRGKRPLMGEAAAELADHVVLTDDNPRLEDPAQIIADIRQGGVGRGWKVQRDREQAIRHAIGRAAEGDVVLVAGKGHETVQQIAGRTLPFSDRVAVRLAMDEEGA</sequence>
<keyword evidence="7" id="KW-0963">Cytoplasm</keyword>
<dbReference type="InterPro" id="IPR036615">
    <property type="entry name" value="Mur_ligase_C_dom_sf"/>
</dbReference>
<feature type="binding site" evidence="7">
    <location>
        <begin position="120"/>
        <end position="126"/>
    </location>
    <ligand>
        <name>ATP</name>
        <dbReference type="ChEBI" id="CHEBI:30616"/>
    </ligand>
</feature>
<dbReference type="NCBIfam" id="NF001124">
    <property type="entry name" value="PRK00139.1-2"/>
    <property type="match status" value="1"/>
</dbReference>
<protein>
    <recommendedName>
        <fullName evidence="7">UDP-N-acetylmuramoyl-L-alanyl-D-glutamate--2,6-diaminopimelate ligase</fullName>
        <ecNumber evidence="7">6.3.2.13</ecNumber>
    </recommendedName>
    <alternativeName>
        <fullName evidence="7">Meso-A2pm-adding enzyme</fullName>
    </alternativeName>
    <alternativeName>
        <fullName evidence="7">Meso-diaminopimelate-adding enzyme</fullName>
    </alternativeName>
    <alternativeName>
        <fullName evidence="7">UDP-MurNAc-L-Ala-D-Glu:meso-diaminopimelate ligase</fullName>
    </alternativeName>
    <alternativeName>
        <fullName evidence="7">UDP-MurNAc-tripeptide synthetase</fullName>
    </alternativeName>
    <alternativeName>
        <fullName evidence="7">UDP-N-acetylmuramyl-tripeptide synthetase</fullName>
    </alternativeName>
</protein>
<dbReference type="GO" id="GO:0005737">
    <property type="term" value="C:cytoplasm"/>
    <property type="evidence" value="ECO:0007669"/>
    <property type="project" value="UniProtKB-SubCell"/>
</dbReference>
<evidence type="ECO:0000256" key="4">
    <source>
        <dbReference type="ARBA" id="ARBA00022984"/>
    </source>
</evidence>
<feature type="binding site" evidence="7">
    <location>
        <begin position="162"/>
        <end position="163"/>
    </location>
    <ligand>
        <name>UDP-N-acetyl-alpha-D-muramoyl-L-alanyl-D-glutamate</name>
        <dbReference type="ChEBI" id="CHEBI:83900"/>
    </ligand>
</feature>
<comment type="caution">
    <text evidence="12">The sequence shown here is derived from an EMBL/GenBank/DDBJ whole genome shotgun (WGS) entry which is preliminary data.</text>
</comment>
<dbReference type="GO" id="GO:0009252">
    <property type="term" value="P:peptidoglycan biosynthetic process"/>
    <property type="evidence" value="ECO:0007669"/>
    <property type="project" value="UniProtKB-UniRule"/>
</dbReference>